<dbReference type="OrthoDB" id="114954at2"/>
<evidence type="ECO:0000313" key="1">
    <source>
        <dbReference type="EMBL" id="ADW70641.1"/>
    </source>
</evidence>
<dbReference type="HOGENOM" id="CLU_086678_0_0_0"/>
<dbReference type="PaxDb" id="1198114-AciX9_3638"/>
<reference evidence="2" key="1">
    <citation type="submission" date="2011-01" db="EMBL/GenBank/DDBJ databases">
        <title>Complete sequence of chromosome of Acidobacterium sp. MP5ACTX9.</title>
        <authorList>
            <consortium name="US DOE Joint Genome Institute"/>
            <person name="Lucas S."/>
            <person name="Copeland A."/>
            <person name="Lapidus A."/>
            <person name="Cheng J.-F."/>
            <person name="Goodwin L."/>
            <person name="Pitluck S."/>
            <person name="Teshima H."/>
            <person name="Detter J.C."/>
            <person name="Han C."/>
            <person name="Tapia R."/>
            <person name="Land M."/>
            <person name="Hauser L."/>
            <person name="Kyrpides N."/>
            <person name="Ivanova N."/>
            <person name="Ovchinnikova G."/>
            <person name="Pagani I."/>
            <person name="Rawat S.R."/>
            <person name="Mannisto M."/>
            <person name="Haggblom M.M."/>
            <person name="Woyke T."/>
        </authorList>
    </citation>
    <scope>NUCLEOTIDE SEQUENCE [LARGE SCALE GENOMIC DNA]</scope>
    <source>
        <strain evidence="2">MP5ACTX9</strain>
    </source>
</reference>
<accession>E8X5L4</accession>
<name>E8X5L4_GRATM</name>
<organism evidence="2">
    <name type="scientific">Granulicella tundricola (strain ATCC BAA-1859 / DSM 23138 / MP5ACTX9)</name>
    <dbReference type="NCBI Taxonomy" id="1198114"/>
    <lineage>
        <taxon>Bacteria</taxon>
        <taxon>Pseudomonadati</taxon>
        <taxon>Acidobacteriota</taxon>
        <taxon>Terriglobia</taxon>
        <taxon>Terriglobales</taxon>
        <taxon>Acidobacteriaceae</taxon>
        <taxon>Granulicella</taxon>
    </lineage>
</organism>
<dbReference type="EMBL" id="CP002480">
    <property type="protein sequence ID" value="ADW70641.1"/>
    <property type="molecule type" value="Genomic_DNA"/>
</dbReference>
<dbReference type="AlphaFoldDB" id="E8X5L4"/>
<evidence type="ECO:0000313" key="2">
    <source>
        <dbReference type="Proteomes" id="UP000000343"/>
    </source>
</evidence>
<protein>
    <submittedName>
        <fullName evidence="1">Uncharacterized protein</fullName>
    </submittedName>
</protein>
<sequence length="270" mass="29848">MMTWTGRLVGLGLIACGVAGGLARAQDAKELLATLAQNEQTAGEHRGHYTYVAEERSDRTGGRLWTEKVVETSVGRVRFLLKEDGQPLNQEREAQERGRLAQDVANPDAFAKREAAQANDEAHAKQMLGLLQKAYLFDPPAVDAEFIRIQFRPNPDYKPASMEERVLHGMTGLVVIDRRMTRLRELDGRLASDVGLGFGPLAVVKAGSNFVTLREHVEGPDWKTESVHTDIAGRAFMLKSLARKIDAKRWGYQKVKDGLSVAEGVALVEE</sequence>
<dbReference type="eggNOG" id="ENOG5030IQ4">
    <property type="taxonomic scope" value="Bacteria"/>
</dbReference>
<proteinExistence type="predicted"/>
<gene>
    <name evidence="1" type="ordered locus">AciX9_3638</name>
</gene>
<dbReference type="KEGG" id="acm:AciX9_3638"/>
<dbReference type="Proteomes" id="UP000000343">
    <property type="component" value="Chromosome"/>
</dbReference>
<keyword evidence="2" id="KW-1185">Reference proteome</keyword>